<evidence type="ECO:0000313" key="1">
    <source>
        <dbReference type="EMBL" id="KPM05460.1"/>
    </source>
</evidence>
<reference evidence="1 2" key="1">
    <citation type="journal article" date="2015" name="Parasit. Vectors">
        <title>Draft genome of the scabies mite.</title>
        <authorList>
            <person name="Rider S.D.Jr."/>
            <person name="Morgan M.S."/>
            <person name="Arlian L.G."/>
        </authorList>
    </citation>
    <scope>NUCLEOTIDE SEQUENCE [LARGE SCALE GENOMIC DNA]</scope>
    <source>
        <strain evidence="1">Arlian Lab</strain>
    </source>
</reference>
<dbReference type="AlphaFoldDB" id="A0A132A4W9"/>
<gene>
    <name evidence="1" type="ORF">QR98_0039240</name>
</gene>
<dbReference type="Proteomes" id="UP000616769">
    <property type="component" value="Unassembled WGS sequence"/>
</dbReference>
<dbReference type="OrthoDB" id="425925at2759"/>
<organism evidence="1 2">
    <name type="scientific">Sarcoptes scabiei</name>
    <name type="common">Itch mite</name>
    <name type="synonym">Acarus scabiei</name>
    <dbReference type="NCBI Taxonomy" id="52283"/>
    <lineage>
        <taxon>Eukaryota</taxon>
        <taxon>Metazoa</taxon>
        <taxon>Ecdysozoa</taxon>
        <taxon>Arthropoda</taxon>
        <taxon>Chelicerata</taxon>
        <taxon>Arachnida</taxon>
        <taxon>Acari</taxon>
        <taxon>Acariformes</taxon>
        <taxon>Sarcoptiformes</taxon>
        <taxon>Astigmata</taxon>
        <taxon>Psoroptidia</taxon>
        <taxon>Sarcoptoidea</taxon>
        <taxon>Sarcoptidae</taxon>
        <taxon>Sarcoptinae</taxon>
        <taxon>Sarcoptes</taxon>
    </lineage>
</organism>
<comment type="caution">
    <text evidence="1">The sequence shown here is derived from an EMBL/GenBank/DDBJ whole genome shotgun (WGS) entry which is preliminary data.</text>
</comment>
<proteinExistence type="predicted"/>
<protein>
    <submittedName>
        <fullName evidence="1">Uncharacterized protein</fullName>
    </submittedName>
</protein>
<dbReference type="VEuPathDB" id="VectorBase:SSCA003162"/>
<sequence>MWSNLNESFSAITDHISSLLDQQQEQSSDSNSNHRELELKISLLKNEIIRHREIAKTYKDRWLEAEKCCQKVLGHFSQH</sequence>
<dbReference type="EMBL" id="JXLN01010290">
    <property type="protein sequence ID" value="KPM05460.1"/>
    <property type="molecule type" value="Genomic_DNA"/>
</dbReference>
<evidence type="ECO:0000313" key="2">
    <source>
        <dbReference type="Proteomes" id="UP000616769"/>
    </source>
</evidence>
<name>A0A132A4W9_SARSC</name>
<accession>A0A132A4W9</accession>